<evidence type="ECO:0000313" key="2">
    <source>
        <dbReference type="EMBL" id="PSR30801.1"/>
    </source>
</evidence>
<sequence length="210" mass="22664">MKRIMPASLAAIAVLVAAGCGASASGPGFASSPVDGFGQRLAVYSSPDSSSPAWNPQIEKVWMVGNSEAMINRSPKNASQTLHLIHQLLKGAIRASGAPPVSVHGKAGHPWMEPFGPSTLYLKTSSGVYQIYPDYRIISGISSSIRITSITYNNGQVVSRTTKKPTLFHLIWQSPDVVIQKQGQSGRTMIMKDPALFQWLAKNSWVPAFR</sequence>
<dbReference type="EMBL" id="PXYT01000007">
    <property type="protein sequence ID" value="PSR30801.1"/>
    <property type="molecule type" value="Genomic_DNA"/>
</dbReference>
<feature type="chain" id="PRO_5039611961" evidence="1">
    <location>
        <begin position="31"/>
        <end position="210"/>
    </location>
</feature>
<proteinExistence type="predicted"/>
<dbReference type="PROSITE" id="PS51257">
    <property type="entry name" value="PROKAR_LIPOPROTEIN"/>
    <property type="match status" value="1"/>
</dbReference>
<feature type="signal peptide" evidence="1">
    <location>
        <begin position="1"/>
        <end position="30"/>
    </location>
</feature>
<evidence type="ECO:0000313" key="3">
    <source>
        <dbReference type="Proteomes" id="UP000242699"/>
    </source>
</evidence>
<organism evidence="2 3">
    <name type="scientific">Sulfobacillus benefaciens</name>
    <dbReference type="NCBI Taxonomy" id="453960"/>
    <lineage>
        <taxon>Bacteria</taxon>
        <taxon>Bacillati</taxon>
        <taxon>Bacillota</taxon>
        <taxon>Clostridia</taxon>
        <taxon>Eubacteriales</taxon>
        <taxon>Clostridiales Family XVII. Incertae Sedis</taxon>
        <taxon>Sulfobacillus</taxon>
    </lineage>
</organism>
<accession>A0A2T2X8G6</accession>
<reference evidence="2 3" key="1">
    <citation type="journal article" date="2014" name="BMC Genomics">
        <title>Comparison of environmental and isolate Sulfobacillus genomes reveals diverse carbon, sulfur, nitrogen, and hydrogen metabolisms.</title>
        <authorList>
            <person name="Justice N.B."/>
            <person name="Norman A."/>
            <person name="Brown C.T."/>
            <person name="Singh A."/>
            <person name="Thomas B.C."/>
            <person name="Banfield J.F."/>
        </authorList>
    </citation>
    <scope>NUCLEOTIDE SEQUENCE [LARGE SCALE GENOMIC DNA]</scope>
    <source>
        <strain evidence="2">AMDSBA1</strain>
    </source>
</reference>
<dbReference type="AlphaFoldDB" id="A0A2T2X8G6"/>
<keyword evidence="1" id="KW-0732">Signal</keyword>
<evidence type="ECO:0000256" key="1">
    <source>
        <dbReference type="SAM" id="SignalP"/>
    </source>
</evidence>
<comment type="caution">
    <text evidence="2">The sequence shown here is derived from an EMBL/GenBank/DDBJ whole genome shotgun (WGS) entry which is preliminary data.</text>
</comment>
<name>A0A2T2X8G6_9FIRM</name>
<gene>
    <name evidence="2" type="ORF">C7B43_04855</name>
</gene>
<dbReference type="Proteomes" id="UP000242699">
    <property type="component" value="Unassembled WGS sequence"/>
</dbReference>
<protein>
    <submittedName>
        <fullName evidence="2">Uncharacterized protein</fullName>
    </submittedName>
</protein>